<dbReference type="GO" id="GO:0040029">
    <property type="term" value="P:epigenetic regulation of gene expression"/>
    <property type="evidence" value="ECO:0007669"/>
    <property type="project" value="TreeGrafter"/>
</dbReference>
<organism evidence="3 4">
    <name type="scientific">Henosepilachna vigintioctopunctata</name>
    <dbReference type="NCBI Taxonomy" id="420089"/>
    <lineage>
        <taxon>Eukaryota</taxon>
        <taxon>Metazoa</taxon>
        <taxon>Ecdysozoa</taxon>
        <taxon>Arthropoda</taxon>
        <taxon>Hexapoda</taxon>
        <taxon>Insecta</taxon>
        <taxon>Pterygota</taxon>
        <taxon>Neoptera</taxon>
        <taxon>Endopterygota</taxon>
        <taxon>Coleoptera</taxon>
        <taxon>Polyphaga</taxon>
        <taxon>Cucujiformia</taxon>
        <taxon>Coccinelloidea</taxon>
        <taxon>Coccinellidae</taxon>
        <taxon>Epilachninae</taxon>
        <taxon>Epilachnini</taxon>
        <taxon>Henosepilachna</taxon>
    </lineage>
</organism>
<dbReference type="GO" id="GO:0141221">
    <property type="term" value="F:histone deacetylase activity, hydrolytic mechanism"/>
    <property type="evidence" value="ECO:0007669"/>
    <property type="project" value="UniProtKB-EC"/>
</dbReference>
<dbReference type="InterPro" id="IPR023801">
    <property type="entry name" value="His_deacetylse_dom"/>
</dbReference>
<dbReference type="InterPro" id="IPR023696">
    <property type="entry name" value="Ureohydrolase_dom_sf"/>
</dbReference>
<dbReference type="PANTHER" id="PTHR10625:SF38">
    <property type="entry name" value="HISTONE DEACETYLASE 6, ISOFORM G"/>
    <property type="match status" value="1"/>
</dbReference>
<dbReference type="SUPFAM" id="SSF52768">
    <property type="entry name" value="Arginase/deacetylase"/>
    <property type="match status" value="2"/>
</dbReference>
<evidence type="ECO:0000313" key="3">
    <source>
        <dbReference type="EMBL" id="KAK9889890.1"/>
    </source>
</evidence>
<evidence type="ECO:0000256" key="1">
    <source>
        <dbReference type="ARBA" id="ARBA00048287"/>
    </source>
</evidence>
<reference evidence="3 4" key="1">
    <citation type="submission" date="2023-03" db="EMBL/GenBank/DDBJ databases">
        <title>Genome insight into feeding habits of ladybird beetles.</title>
        <authorList>
            <person name="Li H.-S."/>
            <person name="Huang Y.-H."/>
            <person name="Pang H."/>
        </authorList>
    </citation>
    <scope>NUCLEOTIDE SEQUENCE [LARGE SCALE GENOMIC DNA]</scope>
    <source>
        <strain evidence="3">SYSU_2023b</strain>
        <tissue evidence="3">Whole body</tissue>
    </source>
</reference>
<feature type="domain" description="Histone deacetylase" evidence="2">
    <location>
        <begin position="83"/>
        <end position="379"/>
    </location>
</feature>
<feature type="domain" description="Histone deacetylase" evidence="2">
    <location>
        <begin position="510"/>
        <end position="796"/>
    </location>
</feature>
<name>A0AAW1V8I8_9CUCU</name>
<gene>
    <name evidence="3" type="ORF">WA026_008692</name>
</gene>
<dbReference type="GO" id="GO:0000118">
    <property type="term" value="C:histone deacetylase complex"/>
    <property type="evidence" value="ECO:0007669"/>
    <property type="project" value="TreeGrafter"/>
</dbReference>
<protein>
    <recommendedName>
        <fullName evidence="2">Histone deacetylase domain-containing protein</fullName>
    </recommendedName>
</protein>
<keyword evidence="4" id="KW-1185">Reference proteome</keyword>
<accession>A0AAW1V8I8</accession>
<comment type="catalytic activity">
    <reaction evidence="1">
        <text>N(6)-acetyl-L-lysyl-[histone] + H2O = L-lysyl-[histone] + acetate</text>
        <dbReference type="Rhea" id="RHEA:58196"/>
        <dbReference type="Rhea" id="RHEA-COMP:9845"/>
        <dbReference type="Rhea" id="RHEA-COMP:11338"/>
        <dbReference type="ChEBI" id="CHEBI:15377"/>
        <dbReference type="ChEBI" id="CHEBI:29969"/>
        <dbReference type="ChEBI" id="CHEBI:30089"/>
        <dbReference type="ChEBI" id="CHEBI:61930"/>
        <dbReference type="EC" id="3.5.1.98"/>
    </reaction>
</comment>
<evidence type="ECO:0000259" key="2">
    <source>
        <dbReference type="Pfam" id="PF00850"/>
    </source>
</evidence>
<dbReference type="Pfam" id="PF00850">
    <property type="entry name" value="Hist_deacetyl"/>
    <property type="match status" value="2"/>
</dbReference>
<comment type="caution">
    <text evidence="3">The sequence shown here is derived from an EMBL/GenBank/DDBJ whole genome shotgun (WGS) entry which is preliminary data.</text>
</comment>
<sequence>MSRPVLRAFKRNYRSTKASSLKDVVALRKKQMDEGGYMENEKSAPDPYEMCYKYLSTCRKGTVVGTESQIMIDHKNDWDENNPENPSRLLEIINRIANLCLLTRCELLTIDKECTEEDVTLIHSSDLFETLQRISKIESIDEREEEAKKYDGMFFCMNTFKAAMQALTWTIEVTKSVCQGTFHNGFAIVRPPGHHAKYNAFEGYCYFNNVAIAAEKCLQEKLCKKVMIIDFDVHHGNGTQEAFYRRKDVLFFSMHRYENGKYWPNLREGNFDFIGEDEGKGYNINVPLNCIGLRDADYLSIVLNILLPVAYEYRPDLIMISAGYDAAVGCPEGQMLVTPGFYSHIVHLLSGIADGHIVMVLEGGYFIPSLAESAALSLKGLLGDPCPGLEETGPTQRSVVDSINNCKGALFNHWNCFSAIQRFEYLPGYEVNPNKEHIVAVKYFGEIENPPYLTKSYYPELSQLAIDDFTSFVHRFRENEENYKIFKGTGYGFEPVTLLHVPDKISHSFENPVRLTKILELMQEAKLTESCTEIKMSPDRDDYEFCLKVHDGYYMEKVITNKLTPHQDLYINSHTSKAAMTSVSVLLTLVDAVLTEEVTNAAALIRPPGHHASISKGQGFCFINNISVAAKYAKEKYGVSRILIIDLDVHHGNGTQDIFYNSNEVLYISIHRFDNGNYYPFKLSAGAKYVGHGPGEGFNVNIPFSNGAMGNTEYLAAFLNIILPIGYAFKPELVLVSAGFDAGINDPLGGYLVSPEMFGQFIYLLKPLALGRLIVVLEGGYNVHTTAFSMLMCLKALRGMPVPVPSDVFTKMIDKNAAQAIREVLDIQQTYWPSLSVPKMISSKVMYCRYEKYFSEAVYQMDKYDVTNVDD</sequence>
<dbReference type="EMBL" id="JARQZJ010000124">
    <property type="protein sequence ID" value="KAK9889890.1"/>
    <property type="molecule type" value="Genomic_DNA"/>
</dbReference>
<dbReference type="Gene3D" id="3.40.800.20">
    <property type="entry name" value="Histone deacetylase domain"/>
    <property type="match status" value="2"/>
</dbReference>
<dbReference type="PANTHER" id="PTHR10625">
    <property type="entry name" value="HISTONE DEACETYLASE HDAC1-RELATED"/>
    <property type="match status" value="1"/>
</dbReference>
<proteinExistence type="predicted"/>
<dbReference type="InterPro" id="IPR037138">
    <property type="entry name" value="His_deacetylse_dom_sf"/>
</dbReference>
<dbReference type="AlphaFoldDB" id="A0AAW1V8I8"/>
<dbReference type="PRINTS" id="PR01270">
    <property type="entry name" value="HDASUPER"/>
</dbReference>
<dbReference type="InterPro" id="IPR000286">
    <property type="entry name" value="HDACs"/>
</dbReference>
<evidence type="ECO:0000313" key="4">
    <source>
        <dbReference type="Proteomes" id="UP001431783"/>
    </source>
</evidence>
<dbReference type="Proteomes" id="UP001431783">
    <property type="component" value="Unassembled WGS sequence"/>
</dbReference>